<keyword evidence="2" id="KW-1185">Reference proteome</keyword>
<name>A0A3N4I9G8_ASCIM</name>
<gene>
    <name evidence="1" type="ORF">BJ508DRAFT_414351</name>
</gene>
<protein>
    <submittedName>
        <fullName evidence="1">Uncharacterized protein</fullName>
    </submittedName>
</protein>
<dbReference type="AlphaFoldDB" id="A0A3N4I9G8"/>
<evidence type="ECO:0000313" key="2">
    <source>
        <dbReference type="Proteomes" id="UP000275078"/>
    </source>
</evidence>
<dbReference type="EMBL" id="ML119674">
    <property type="protein sequence ID" value="RPA82096.1"/>
    <property type="molecule type" value="Genomic_DNA"/>
</dbReference>
<organism evidence="1 2">
    <name type="scientific">Ascobolus immersus RN42</name>
    <dbReference type="NCBI Taxonomy" id="1160509"/>
    <lineage>
        <taxon>Eukaryota</taxon>
        <taxon>Fungi</taxon>
        <taxon>Dikarya</taxon>
        <taxon>Ascomycota</taxon>
        <taxon>Pezizomycotina</taxon>
        <taxon>Pezizomycetes</taxon>
        <taxon>Pezizales</taxon>
        <taxon>Ascobolaceae</taxon>
        <taxon>Ascobolus</taxon>
    </lineage>
</organism>
<evidence type="ECO:0000313" key="1">
    <source>
        <dbReference type="EMBL" id="RPA82096.1"/>
    </source>
</evidence>
<accession>A0A3N4I9G8</accession>
<proteinExistence type="predicted"/>
<dbReference type="Proteomes" id="UP000275078">
    <property type="component" value="Unassembled WGS sequence"/>
</dbReference>
<reference evidence="1 2" key="1">
    <citation type="journal article" date="2018" name="Nat. Ecol. Evol.">
        <title>Pezizomycetes genomes reveal the molecular basis of ectomycorrhizal truffle lifestyle.</title>
        <authorList>
            <person name="Murat C."/>
            <person name="Payen T."/>
            <person name="Noel B."/>
            <person name="Kuo A."/>
            <person name="Morin E."/>
            <person name="Chen J."/>
            <person name="Kohler A."/>
            <person name="Krizsan K."/>
            <person name="Balestrini R."/>
            <person name="Da Silva C."/>
            <person name="Montanini B."/>
            <person name="Hainaut M."/>
            <person name="Levati E."/>
            <person name="Barry K.W."/>
            <person name="Belfiori B."/>
            <person name="Cichocki N."/>
            <person name="Clum A."/>
            <person name="Dockter R.B."/>
            <person name="Fauchery L."/>
            <person name="Guy J."/>
            <person name="Iotti M."/>
            <person name="Le Tacon F."/>
            <person name="Lindquist E.A."/>
            <person name="Lipzen A."/>
            <person name="Malagnac F."/>
            <person name="Mello A."/>
            <person name="Molinier V."/>
            <person name="Miyauchi S."/>
            <person name="Poulain J."/>
            <person name="Riccioni C."/>
            <person name="Rubini A."/>
            <person name="Sitrit Y."/>
            <person name="Splivallo R."/>
            <person name="Traeger S."/>
            <person name="Wang M."/>
            <person name="Zifcakova L."/>
            <person name="Wipf D."/>
            <person name="Zambonelli A."/>
            <person name="Paolocci F."/>
            <person name="Nowrousian M."/>
            <person name="Ottonello S."/>
            <person name="Baldrian P."/>
            <person name="Spatafora J.W."/>
            <person name="Henrissat B."/>
            <person name="Nagy L.G."/>
            <person name="Aury J.M."/>
            <person name="Wincker P."/>
            <person name="Grigoriev I.V."/>
            <person name="Bonfante P."/>
            <person name="Martin F.M."/>
        </authorList>
    </citation>
    <scope>NUCLEOTIDE SEQUENCE [LARGE SCALE GENOMIC DNA]</scope>
    <source>
        <strain evidence="1 2">RN42</strain>
    </source>
</reference>
<sequence length="65" mass="7488">MLQICSQSSNLFKFLAEVRSERLELLISRYLWEDSGECGQEVARTLEVINASVRTRFIEQAAFFG</sequence>